<accession>A0A6G9YRL7</accession>
<evidence type="ECO:0000313" key="2">
    <source>
        <dbReference type="EMBL" id="QIS15848.1"/>
    </source>
</evidence>
<dbReference type="EMBL" id="CP046172">
    <property type="protein sequence ID" value="QIS15848.1"/>
    <property type="molecule type" value="Genomic_DNA"/>
</dbReference>
<dbReference type="Proteomes" id="UP000503540">
    <property type="component" value="Chromosome"/>
</dbReference>
<sequence>MSVLDKLKGLLKGREDTTPDTDEAAETLEGNTKNAETTAEPESPTAQDN</sequence>
<evidence type="ECO:0000313" key="3">
    <source>
        <dbReference type="Proteomes" id="UP000503540"/>
    </source>
</evidence>
<organism evidence="2 3">
    <name type="scientific">Nocardia arthritidis</name>
    <dbReference type="NCBI Taxonomy" id="228602"/>
    <lineage>
        <taxon>Bacteria</taxon>
        <taxon>Bacillati</taxon>
        <taxon>Actinomycetota</taxon>
        <taxon>Actinomycetes</taxon>
        <taxon>Mycobacteriales</taxon>
        <taxon>Nocardiaceae</taxon>
        <taxon>Nocardia</taxon>
    </lineage>
</organism>
<gene>
    <name evidence="2" type="ORF">F5544_40160</name>
</gene>
<proteinExistence type="predicted"/>
<dbReference type="RefSeq" id="WP_167478026.1">
    <property type="nucleotide sequence ID" value="NZ_CP046172.1"/>
</dbReference>
<reference evidence="2 3" key="1">
    <citation type="journal article" date="2019" name="ACS Chem. Biol.">
        <title>Identification and Mobilization of a Cryptic Antibiotic Biosynthesis Gene Locus from a Human-Pathogenic Nocardia Isolate.</title>
        <authorList>
            <person name="Herisse M."/>
            <person name="Ishida K."/>
            <person name="Porter J.L."/>
            <person name="Howden B."/>
            <person name="Hertweck C."/>
            <person name="Stinear T.P."/>
            <person name="Pidot S.J."/>
        </authorList>
    </citation>
    <scope>NUCLEOTIDE SEQUENCE [LARGE SCALE GENOMIC DNA]</scope>
    <source>
        <strain evidence="2 3">AUSMDU00012717</strain>
    </source>
</reference>
<feature type="compositionally biased region" description="Basic and acidic residues" evidence="1">
    <location>
        <begin position="1"/>
        <end position="17"/>
    </location>
</feature>
<evidence type="ECO:0000256" key="1">
    <source>
        <dbReference type="SAM" id="MobiDB-lite"/>
    </source>
</evidence>
<keyword evidence="3" id="KW-1185">Reference proteome</keyword>
<dbReference type="AlphaFoldDB" id="A0A6G9YRL7"/>
<protein>
    <submittedName>
        <fullName evidence="2">Uncharacterized protein</fullName>
    </submittedName>
</protein>
<name>A0A6G9YRL7_9NOCA</name>
<feature type="region of interest" description="Disordered" evidence="1">
    <location>
        <begin position="1"/>
        <end position="49"/>
    </location>
</feature>
<dbReference type="KEGG" id="nah:F5544_40160"/>